<dbReference type="Proteomes" id="UP000184432">
    <property type="component" value="Unassembled WGS sequence"/>
</dbReference>
<evidence type="ECO:0000256" key="12">
    <source>
        <dbReference type="ARBA" id="ARBA00037124"/>
    </source>
</evidence>
<dbReference type="Pfam" id="PF13561">
    <property type="entry name" value="adh_short_C2"/>
    <property type="match status" value="1"/>
</dbReference>
<dbReference type="FunFam" id="3.40.50.720:FF:000084">
    <property type="entry name" value="Short-chain dehydrogenase reductase"/>
    <property type="match status" value="1"/>
</dbReference>
<keyword evidence="9" id="KW-0443">Lipid metabolism</keyword>
<comment type="pathway">
    <text evidence="2">Lipid metabolism.</text>
</comment>
<sequence>MLRSDTFNAKIVLVTGGRSGIGFQIAKDFLQLGAKVIICSRKEEQLQKAAEELSNFGEVTHQACDIRKTEEIQQLAKMIKEKYGRLDILINNAGGQFPALAEYINDKGWNAVINNNLNGTFSMIREMANTFFIPQKSGVIINIIVDVFRGFPGMAHTGAARAGVENLTKTLAMEWSDFNIRINCVAPGIIESSGLDTYPKQIQDMFEEAQKAIPLKRFGKVEDVSNAVTFLSSPMAEYITGISLYVDGAQHLNFDKMGLANVLKSFIS</sequence>
<comment type="subcellular location">
    <subcellularLocation>
        <location evidence="1">Peroxisome</location>
    </subcellularLocation>
</comment>
<evidence type="ECO:0000256" key="2">
    <source>
        <dbReference type="ARBA" id="ARBA00005189"/>
    </source>
</evidence>
<dbReference type="PANTHER" id="PTHR24317:SF7">
    <property type="entry name" value="PEROXISOMAL TRANS-2-ENOYL-COA REDUCTASE"/>
    <property type="match status" value="1"/>
</dbReference>
<evidence type="ECO:0000256" key="20">
    <source>
        <dbReference type="ARBA" id="ARBA00049386"/>
    </source>
</evidence>
<evidence type="ECO:0000256" key="19">
    <source>
        <dbReference type="ARBA" id="ARBA00049251"/>
    </source>
</evidence>
<dbReference type="InterPro" id="IPR036291">
    <property type="entry name" value="NAD(P)-bd_dom_sf"/>
</dbReference>
<dbReference type="EMBL" id="FQYP01000009">
    <property type="protein sequence ID" value="SHJ49408.1"/>
    <property type="molecule type" value="Genomic_DNA"/>
</dbReference>
<comment type="catalytic activity">
    <reaction evidence="19">
        <text>a (2E)-enoyl-CoA + NADPH + H(+) = a 2,3-saturated acyl-CoA + NADP(+)</text>
        <dbReference type="Rhea" id="RHEA:33763"/>
        <dbReference type="ChEBI" id="CHEBI:15378"/>
        <dbReference type="ChEBI" id="CHEBI:57783"/>
        <dbReference type="ChEBI" id="CHEBI:58349"/>
        <dbReference type="ChEBI" id="CHEBI:58856"/>
        <dbReference type="ChEBI" id="CHEBI:65111"/>
        <dbReference type="EC" id="1.3.1.38"/>
    </reaction>
    <physiologicalReaction direction="left-to-right" evidence="19">
        <dbReference type="Rhea" id="RHEA:33764"/>
    </physiologicalReaction>
</comment>
<dbReference type="SUPFAM" id="SSF51735">
    <property type="entry name" value="NAD(P)-binding Rossmann-fold domains"/>
    <property type="match status" value="1"/>
</dbReference>
<evidence type="ECO:0000256" key="1">
    <source>
        <dbReference type="ARBA" id="ARBA00004275"/>
    </source>
</evidence>
<dbReference type="PRINTS" id="PR00081">
    <property type="entry name" value="GDHRDH"/>
</dbReference>
<keyword evidence="23" id="KW-1185">Reference proteome</keyword>
<proteinExistence type="inferred from homology"/>
<dbReference type="GO" id="GO:0019166">
    <property type="term" value="F:trans-2-enoyl-CoA reductase (NADPH) activity"/>
    <property type="evidence" value="ECO:0007669"/>
    <property type="project" value="UniProtKB-EC"/>
</dbReference>
<comment type="function">
    <text evidence="12">Participates in chain elongation of fatty acids. Catalyzes the reduction of trans-2-enoyl-CoAs of varying chain lengths from 6:1 to 16:1, having maximum activity with 10:1 CoA. Has no 2,4-dienoyl-CoA reductase activity.</text>
</comment>
<evidence type="ECO:0000256" key="8">
    <source>
        <dbReference type="ARBA" id="ARBA00023002"/>
    </source>
</evidence>
<evidence type="ECO:0000256" key="16">
    <source>
        <dbReference type="ARBA" id="ARBA00047570"/>
    </source>
</evidence>
<comment type="catalytic activity">
    <reaction evidence="18">
        <text>(2E)-hexenoyl-CoA + NADPH + H(+) = hexanoyl-CoA + NADP(+)</text>
        <dbReference type="Rhea" id="RHEA:44956"/>
        <dbReference type="ChEBI" id="CHEBI:15378"/>
        <dbReference type="ChEBI" id="CHEBI:57783"/>
        <dbReference type="ChEBI" id="CHEBI:58349"/>
        <dbReference type="ChEBI" id="CHEBI:62077"/>
        <dbReference type="ChEBI" id="CHEBI:62620"/>
    </reaction>
    <physiologicalReaction direction="left-to-right" evidence="18">
        <dbReference type="Rhea" id="RHEA:44957"/>
    </physiologicalReaction>
</comment>
<evidence type="ECO:0000256" key="18">
    <source>
        <dbReference type="ARBA" id="ARBA00049108"/>
    </source>
</evidence>
<accession>A0A1M6JRS7</accession>
<comment type="catalytic activity">
    <reaction evidence="20">
        <text>(2E)-decenoyl-CoA + NADPH + H(+) = decanoyl-CoA + NADP(+)</text>
        <dbReference type="Rhea" id="RHEA:44960"/>
        <dbReference type="ChEBI" id="CHEBI:15378"/>
        <dbReference type="ChEBI" id="CHEBI:57783"/>
        <dbReference type="ChEBI" id="CHEBI:58349"/>
        <dbReference type="ChEBI" id="CHEBI:61406"/>
        <dbReference type="ChEBI" id="CHEBI:61430"/>
    </reaction>
    <physiologicalReaction direction="left-to-right" evidence="20">
        <dbReference type="Rhea" id="RHEA:44961"/>
    </physiologicalReaction>
</comment>
<evidence type="ECO:0000256" key="21">
    <source>
        <dbReference type="ARBA" id="ARBA00049559"/>
    </source>
</evidence>
<gene>
    <name evidence="22" type="ORF">SAMN04488508_109213</name>
</gene>
<evidence type="ECO:0000256" key="14">
    <source>
        <dbReference type="ARBA" id="ARBA00038849"/>
    </source>
</evidence>
<evidence type="ECO:0000256" key="7">
    <source>
        <dbReference type="ARBA" id="ARBA00022857"/>
    </source>
</evidence>
<dbReference type="Gene3D" id="3.40.50.720">
    <property type="entry name" value="NAD(P)-binding Rossmann-like Domain"/>
    <property type="match status" value="1"/>
</dbReference>
<dbReference type="InterPro" id="IPR002347">
    <property type="entry name" value="SDR_fam"/>
</dbReference>
<keyword evidence="4" id="KW-0444">Lipid biosynthesis</keyword>
<evidence type="ECO:0000256" key="5">
    <source>
        <dbReference type="ARBA" id="ARBA00022553"/>
    </source>
</evidence>
<dbReference type="RefSeq" id="WP_073320162.1">
    <property type="nucleotide sequence ID" value="NZ_FQYP01000009.1"/>
</dbReference>
<dbReference type="GO" id="GO:0006633">
    <property type="term" value="P:fatty acid biosynthetic process"/>
    <property type="evidence" value="ECO:0007669"/>
    <property type="project" value="UniProtKB-KW"/>
</dbReference>
<dbReference type="InterPro" id="IPR052388">
    <property type="entry name" value="Peroxisomal_t2-enoyl-CoA_red"/>
</dbReference>
<comment type="catalytic activity">
    <reaction evidence="16">
        <text>(2E)-dodecenoyl-CoA + NADPH + H(+) = dodecanoyl-CoA + NADP(+)</text>
        <dbReference type="Rhea" id="RHEA:44964"/>
        <dbReference type="ChEBI" id="CHEBI:15378"/>
        <dbReference type="ChEBI" id="CHEBI:57330"/>
        <dbReference type="ChEBI" id="CHEBI:57375"/>
        <dbReference type="ChEBI" id="CHEBI:57783"/>
        <dbReference type="ChEBI" id="CHEBI:58349"/>
    </reaction>
    <physiologicalReaction direction="left-to-right" evidence="16">
        <dbReference type="Rhea" id="RHEA:44965"/>
    </physiologicalReaction>
</comment>
<organism evidence="22 23">
    <name type="scientific">Aquimarina spongiae</name>
    <dbReference type="NCBI Taxonomy" id="570521"/>
    <lineage>
        <taxon>Bacteria</taxon>
        <taxon>Pseudomonadati</taxon>
        <taxon>Bacteroidota</taxon>
        <taxon>Flavobacteriia</taxon>
        <taxon>Flavobacteriales</taxon>
        <taxon>Flavobacteriaceae</taxon>
        <taxon>Aquimarina</taxon>
    </lineage>
</organism>
<evidence type="ECO:0000313" key="23">
    <source>
        <dbReference type="Proteomes" id="UP000184432"/>
    </source>
</evidence>
<dbReference type="PANTHER" id="PTHR24317">
    <property type="entry name" value="PEROXISOMAL TRANS-2-ENOYL-COA REDUCTASE"/>
    <property type="match status" value="1"/>
</dbReference>
<keyword evidence="7" id="KW-0521">NADP</keyword>
<protein>
    <recommendedName>
        <fullName evidence="15">Peroxisomal trans-2-enoyl-CoA reductase</fullName>
        <ecNumber evidence="14">1.3.1.38</ecNumber>
    </recommendedName>
</protein>
<evidence type="ECO:0000256" key="11">
    <source>
        <dbReference type="ARBA" id="ARBA00023160"/>
    </source>
</evidence>
<evidence type="ECO:0000256" key="17">
    <source>
        <dbReference type="ARBA" id="ARBA00048686"/>
    </source>
</evidence>
<comment type="subunit">
    <text evidence="13">Interacts with PEX5, probably required to target it into peroxisomes.</text>
</comment>
<evidence type="ECO:0000256" key="9">
    <source>
        <dbReference type="ARBA" id="ARBA00023098"/>
    </source>
</evidence>
<dbReference type="OrthoDB" id="9803333at2"/>
<evidence type="ECO:0000256" key="3">
    <source>
        <dbReference type="ARBA" id="ARBA00006484"/>
    </source>
</evidence>
<comment type="similarity">
    <text evidence="3">Belongs to the short-chain dehydrogenases/reductases (SDR) family.</text>
</comment>
<dbReference type="AlphaFoldDB" id="A0A1M6JRS7"/>
<evidence type="ECO:0000256" key="15">
    <source>
        <dbReference type="ARBA" id="ARBA00041063"/>
    </source>
</evidence>
<keyword evidence="6" id="KW-0276">Fatty acid metabolism</keyword>
<keyword evidence="5" id="KW-0597">Phosphoprotein</keyword>
<keyword evidence="8" id="KW-0560">Oxidoreductase</keyword>
<evidence type="ECO:0000256" key="13">
    <source>
        <dbReference type="ARBA" id="ARBA00038622"/>
    </source>
</evidence>
<evidence type="ECO:0000256" key="4">
    <source>
        <dbReference type="ARBA" id="ARBA00022516"/>
    </source>
</evidence>
<evidence type="ECO:0000313" key="22">
    <source>
        <dbReference type="EMBL" id="SHJ49408.1"/>
    </source>
</evidence>
<keyword evidence="11" id="KW-0275">Fatty acid biosynthesis</keyword>
<reference evidence="23" key="1">
    <citation type="submission" date="2016-11" db="EMBL/GenBank/DDBJ databases">
        <authorList>
            <person name="Varghese N."/>
            <person name="Submissions S."/>
        </authorList>
    </citation>
    <scope>NUCLEOTIDE SEQUENCE [LARGE SCALE GENOMIC DNA]</scope>
    <source>
        <strain evidence="23">DSM 22623</strain>
    </source>
</reference>
<keyword evidence="10" id="KW-0576">Peroxisome</keyword>
<name>A0A1M6JRS7_9FLAO</name>
<dbReference type="STRING" id="570521.SAMN04488508_109213"/>
<comment type="catalytic activity">
    <reaction evidence="17">
        <text>(2E)-tetradecenoyl-CoA + NADPH + H(+) = tetradecanoyl-CoA + NADP(+)</text>
        <dbReference type="Rhea" id="RHEA:44968"/>
        <dbReference type="ChEBI" id="CHEBI:15378"/>
        <dbReference type="ChEBI" id="CHEBI:57385"/>
        <dbReference type="ChEBI" id="CHEBI:57783"/>
        <dbReference type="ChEBI" id="CHEBI:58349"/>
        <dbReference type="ChEBI" id="CHEBI:61405"/>
    </reaction>
    <physiologicalReaction direction="left-to-right" evidence="17">
        <dbReference type="Rhea" id="RHEA:44969"/>
    </physiologicalReaction>
</comment>
<comment type="catalytic activity">
    <reaction evidence="21">
        <text>(2E)-octenoyl-CoA + NADPH + H(+) = octanoyl-CoA + NADP(+)</text>
        <dbReference type="Rhea" id="RHEA:44952"/>
        <dbReference type="ChEBI" id="CHEBI:15378"/>
        <dbReference type="ChEBI" id="CHEBI:57386"/>
        <dbReference type="ChEBI" id="CHEBI:57783"/>
        <dbReference type="ChEBI" id="CHEBI:58349"/>
        <dbReference type="ChEBI" id="CHEBI:62242"/>
    </reaction>
    <physiologicalReaction direction="left-to-right" evidence="21">
        <dbReference type="Rhea" id="RHEA:44953"/>
    </physiologicalReaction>
</comment>
<evidence type="ECO:0000256" key="10">
    <source>
        <dbReference type="ARBA" id="ARBA00023140"/>
    </source>
</evidence>
<evidence type="ECO:0000256" key="6">
    <source>
        <dbReference type="ARBA" id="ARBA00022832"/>
    </source>
</evidence>
<dbReference type="EC" id="1.3.1.38" evidence="14"/>
<dbReference type="PRINTS" id="PR00080">
    <property type="entry name" value="SDRFAMILY"/>
</dbReference>